<feature type="transmembrane region" description="Helical" evidence="21">
    <location>
        <begin position="274"/>
        <end position="295"/>
    </location>
</feature>
<evidence type="ECO:0000256" key="19">
    <source>
        <dbReference type="ARBA" id="ARBA00044770"/>
    </source>
</evidence>
<dbReference type="EMBL" id="JAUSUK010000002">
    <property type="protein sequence ID" value="MDQ0326658.1"/>
    <property type="molecule type" value="Genomic_DNA"/>
</dbReference>
<keyword evidence="12" id="KW-0131">Cell cycle</keyword>
<evidence type="ECO:0000313" key="22">
    <source>
        <dbReference type="EMBL" id="MDQ0326658.1"/>
    </source>
</evidence>
<evidence type="ECO:0000256" key="7">
    <source>
        <dbReference type="ARBA" id="ARBA00022692"/>
    </source>
</evidence>
<keyword evidence="10 21" id="KW-1133">Transmembrane helix</keyword>
<dbReference type="GO" id="GO:0051301">
    <property type="term" value="P:cell division"/>
    <property type="evidence" value="ECO:0007669"/>
    <property type="project" value="UniProtKB-KW"/>
</dbReference>
<comment type="similarity">
    <text evidence="16">Belongs to the SEDS family. FtsW subfamily.</text>
</comment>
<comment type="pathway">
    <text evidence="2">Cell wall biogenesis; peptidoglycan biosynthesis.</text>
</comment>
<evidence type="ECO:0000256" key="8">
    <source>
        <dbReference type="ARBA" id="ARBA00022960"/>
    </source>
</evidence>
<dbReference type="Proteomes" id="UP001230253">
    <property type="component" value="Unassembled WGS sequence"/>
</dbReference>
<proteinExistence type="inferred from homology"/>
<sequence length="382" mass="41644">MISRRDRSLIAEWWWTVDRTTLFLVLLLLAAGVVLSFAASPPVAERLGLSTYHFALRQAMYAPTATAIILGISLLTPRQVRRLALLILLVSLSMMVAVLFIGDEVKGSRRWVYIAGMSLQPSEFLKPAFIVIVAWLFAEGSKHPEVPGKLLAVILLIITAALLVAEPDLGQTILIFSVWGAVFFLAGVSLPLVGGLAGTAVAGLFAAYFMFPHFTSRIDRFLDPEGGDTYQVDIAMRSFERGGWSGSGPGEGVMKRILPDSHTDFVFAVIAEEFGIILCLALICIFGFIVMRGLMHALRRKQPFERMAIAGLSIQIGLQAFINMGVNLQLLPAKGMTLPFISYGGSALLSSAVVMGFILALSRERAERKVTVMPHSSFAEQL</sequence>
<reference evidence="22 23" key="1">
    <citation type="submission" date="2023-07" db="EMBL/GenBank/DDBJ databases">
        <title>Genomic Encyclopedia of Type Strains, Phase IV (KMG-IV): sequencing the most valuable type-strain genomes for metagenomic binning, comparative biology and taxonomic classification.</title>
        <authorList>
            <person name="Goeker M."/>
        </authorList>
    </citation>
    <scope>NUCLEOTIDE SEQUENCE [LARGE SCALE GENOMIC DNA]</scope>
    <source>
        <strain evidence="22 23">DSM 11549</strain>
    </source>
</reference>
<dbReference type="PANTHER" id="PTHR30474:SF2">
    <property type="entry name" value="PEPTIDOGLYCAN GLYCOSYLTRANSFERASE FTSW-RELATED"/>
    <property type="match status" value="1"/>
</dbReference>
<keyword evidence="7 21" id="KW-0812">Transmembrane</keyword>
<name>A0ABU0C814_9BRAD</name>
<evidence type="ECO:0000256" key="17">
    <source>
        <dbReference type="ARBA" id="ARBA00041185"/>
    </source>
</evidence>
<comment type="subcellular location">
    <subcellularLocation>
        <location evidence="1">Cell membrane</location>
        <topology evidence="1">Multi-pass membrane protein</topology>
    </subcellularLocation>
</comment>
<evidence type="ECO:0000256" key="12">
    <source>
        <dbReference type="ARBA" id="ARBA00023306"/>
    </source>
</evidence>
<evidence type="ECO:0000256" key="5">
    <source>
        <dbReference type="ARBA" id="ARBA00022676"/>
    </source>
</evidence>
<feature type="transmembrane region" description="Helical" evidence="21">
    <location>
        <begin position="122"/>
        <end position="138"/>
    </location>
</feature>
<evidence type="ECO:0000256" key="20">
    <source>
        <dbReference type="ARBA" id="ARBA00049902"/>
    </source>
</evidence>
<feature type="transmembrane region" description="Helical" evidence="21">
    <location>
        <begin position="150"/>
        <end position="165"/>
    </location>
</feature>
<evidence type="ECO:0000256" key="16">
    <source>
        <dbReference type="ARBA" id="ARBA00038053"/>
    </source>
</evidence>
<evidence type="ECO:0000256" key="14">
    <source>
        <dbReference type="ARBA" id="ARBA00032370"/>
    </source>
</evidence>
<evidence type="ECO:0000313" key="23">
    <source>
        <dbReference type="Proteomes" id="UP001230253"/>
    </source>
</evidence>
<keyword evidence="3" id="KW-1003">Cell membrane</keyword>
<keyword evidence="8" id="KW-0133">Cell shape</keyword>
<dbReference type="PANTHER" id="PTHR30474">
    <property type="entry name" value="CELL CYCLE PROTEIN"/>
    <property type="match status" value="1"/>
</dbReference>
<feature type="transmembrane region" description="Helical" evidence="21">
    <location>
        <begin position="21"/>
        <end position="39"/>
    </location>
</feature>
<dbReference type="NCBIfam" id="TIGR02614">
    <property type="entry name" value="ftsW"/>
    <property type="match status" value="1"/>
</dbReference>
<evidence type="ECO:0000256" key="18">
    <source>
        <dbReference type="ARBA" id="ARBA00041418"/>
    </source>
</evidence>
<keyword evidence="6" id="KW-0808">Transferase</keyword>
<evidence type="ECO:0000256" key="1">
    <source>
        <dbReference type="ARBA" id="ARBA00004651"/>
    </source>
</evidence>
<protein>
    <recommendedName>
        <fullName evidence="17">Probable peptidoglycan glycosyltransferase FtsW</fullName>
        <ecNumber evidence="19">2.4.99.28</ecNumber>
    </recommendedName>
    <alternativeName>
        <fullName evidence="18">Cell division protein FtsW</fullName>
    </alternativeName>
    <alternativeName>
        <fullName evidence="15">Cell wall polymerase</fullName>
    </alternativeName>
    <alternativeName>
        <fullName evidence="14">Peptidoglycan polymerase</fullName>
    </alternativeName>
</protein>
<evidence type="ECO:0000256" key="15">
    <source>
        <dbReference type="ARBA" id="ARBA00033270"/>
    </source>
</evidence>
<keyword evidence="4 22" id="KW-0132">Cell division</keyword>
<dbReference type="InterPro" id="IPR013437">
    <property type="entry name" value="FtsW"/>
</dbReference>
<comment type="caution">
    <text evidence="22">The sequence shown here is derived from an EMBL/GenBank/DDBJ whole genome shotgun (WGS) entry which is preliminary data.</text>
</comment>
<keyword evidence="9" id="KW-0573">Peptidoglycan synthesis</keyword>
<dbReference type="InterPro" id="IPR001182">
    <property type="entry name" value="FtsW/RodA"/>
</dbReference>
<feature type="transmembrane region" description="Helical" evidence="21">
    <location>
        <begin position="83"/>
        <end position="102"/>
    </location>
</feature>
<evidence type="ECO:0000256" key="10">
    <source>
        <dbReference type="ARBA" id="ARBA00022989"/>
    </source>
</evidence>
<keyword evidence="11 21" id="KW-0472">Membrane</keyword>
<feature type="transmembrane region" description="Helical" evidence="21">
    <location>
        <begin position="307"/>
        <end position="328"/>
    </location>
</feature>
<evidence type="ECO:0000256" key="2">
    <source>
        <dbReference type="ARBA" id="ARBA00004752"/>
    </source>
</evidence>
<keyword evidence="13" id="KW-0961">Cell wall biogenesis/degradation</keyword>
<evidence type="ECO:0000256" key="13">
    <source>
        <dbReference type="ARBA" id="ARBA00023316"/>
    </source>
</evidence>
<keyword evidence="5" id="KW-0328">Glycosyltransferase</keyword>
<feature type="transmembrane region" description="Helical" evidence="21">
    <location>
        <begin position="340"/>
        <end position="361"/>
    </location>
</feature>
<evidence type="ECO:0000256" key="3">
    <source>
        <dbReference type="ARBA" id="ARBA00022475"/>
    </source>
</evidence>
<gene>
    <name evidence="22" type="ORF">J2R99_002527</name>
</gene>
<comment type="catalytic activity">
    <reaction evidence="20">
        <text>[GlcNAc-(1-&gt;4)-Mur2Ac(oyl-L-Ala-gamma-D-Glu-L-Lys-D-Ala-D-Ala)](n)-di-trans,octa-cis-undecaprenyl diphosphate + beta-D-GlcNAc-(1-&gt;4)-Mur2Ac(oyl-L-Ala-gamma-D-Glu-L-Lys-D-Ala-D-Ala)-di-trans,octa-cis-undecaprenyl diphosphate = [GlcNAc-(1-&gt;4)-Mur2Ac(oyl-L-Ala-gamma-D-Glu-L-Lys-D-Ala-D-Ala)](n+1)-di-trans,octa-cis-undecaprenyl diphosphate + di-trans,octa-cis-undecaprenyl diphosphate + H(+)</text>
        <dbReference type="Rhea" id="RHEA:23708"/>
        <dbReference type="Rhea" id="RHEA-COMP:9602"/>
        <dbReference type="Rhea" id="RHEA-COMP:9603"/>
        <dbReference type="ChEBI" id="CHEBI:15378"/>
        <dbReference type="ChEBI" id="CHEBI:58405"/>
        <dbReference type="ChEBI" id="CHEBI:60033"/>
        <dbReference type="ChEBI" id="CHEBI:78435"/>
        <dbReference type="EC" id="2.4.99.28"/>
    </reaction>
</comment>
<dbReference type="RefSeq" id="WP_307154810.1">
    <property type="nucleotide sequence ID" value="NZ_JAUSUK010000002.1"/>
</dbReference>
<keyword evidence="23" id="KW-1185">Reference proteome</keyword>
<evidence type="ECO:0000256" key="11">
    <source>
        <dbReference type="ARBA" id="ARBA00023136"/>
    </source>
</evidence>
<evidence type="ECO:0000256" key="21">
    <source>
        <dbReference type="SAM" id="Phobius"/>
    </source>
</evidence>
<feature type="transmembrane region" description="Helical" evidence="21">
    <location>
        <begin position="171"/>
        <end position="188"/>
    </location>
</feature>
<evidence type="ECO:0000256" key="6">
    <source>
        <dbReference type="ARBA" id="ARBA00022679"/>
    </source>
</evidence>
<organism evidence="22 23">
    <name type="scientific">Rhodopseudomonas julia</name>
    <dbReference type="NCBI Taxonomy" id="200617"/>
    <lineage>
        <taxon>Bacteria</taxon>
        <taxon>Pseudomonadati</taxon>
        <taxon>Pseudomonadota</taxon>
        <taxon>Alphaproteobacteria</taxon>
        <taxon>Hyphomicrobiales</taxon>
        <taxon>Nitrobacteraceae</taxon>
        <taxon>Rhodopseudomonas</taxon>
    </lineage>
</organism>
<dbReference type="EC" id="2.4.99.28" evidence="19"/>
<evidence type="ECO:0000256" key="4">
    <source>
        <dbReference type="ARBA" id="ARBA00022618"/>
    </source>
</evidence>
<accession>A0ABU0C814</accession>
<feature type="transmembrane region" description="Helical" evidence="21">
    <location>
        <begin position="59"/>
        <end position="76"/>
    </location>
</feature>
<evidence type="ECO:0000256" key="9">
    <source>
        <dbReference type="ARBA" id="ARBA00022984"/>
    </source>
</evidence>
<dbReference type="Pfam" id="PF01098">
    <property type="entry name" value="FTSW_RODA_SPOVE"/>
    <property type="match status" value="1"/>
</dbReference>
<feature type="transmembrane region" description="Helical" evidence="21">
    <location>
        <begin position="195"/>
        <end position="214"/>
    </location>
</feature>